<feature type="domain" description="RRM" evidence="5">
    <location>
        <begin position="564"/>
        <end position="625"/>
    </location>
</feature>
<evidence type="ECO:0000256" key="2">
    <source>
        <dbReference type="PROSITE-ProRule" id="PRU00176"/>
    </source>
</evidence>
<dbReference type="InterPro" id="IPR012677">
    <property type="entry name" value="Nucleotide-bd_a/b_plait_sf"/>
</dbReference>
<dbReference type="Gene3D" id="3.30.70.330">
    <property type="match status" value="4"/>
</dbReference>
<dbReference type="SUPFAM" id="SSF54928">
    <property type="entry name" value="RNA-binding domain, RBD"/>
    <property type="match status" value="4"/>
</dbReference>
<feature type="domain" description="RRM" evidence="5">
    <location>
        <begin position="50"/>
        <end position="123"/>
    </location>
</feature>
<evidence type="ECO:0000256" key="4">
    <source>
        <dbReference type="SAM" id="Phobius"/>
    </source>
</evidence>
<dbReference type="Pfam" id="PF00076">
    <property type="entry name" value="RRM_1"/>
    <property type="match status" value="4"/>
</dbReference>
<feature type="transmembrane region" description="Helical" evidence="4">
    <location>
        <begin position="840"/>
        <end position="859"/>
    </location>
</feature>
<evidence type="ECO:0000256" key="1">
    <source>
        <dbReference type="ARBA" id="ARBA00022884"/>
    </source>
</evidence>
<dbReference type="EMBL" id="CAJNOG010000757">
    <property type="protein sequence ID" value="CAF1351808.1"/>
    <property type="molecule type" value="Genomic_DNA"/>
</dbReference>
<keyword evidence="4" id="KW-0472">Membrane</keyword>
<feature type="transmembrane region" description="Helical" evidence="4">
    <location>
        <begin position="894"/>
        <end position="927"/>
    </location>
</feature>
<keyword evidence="1 2" id="KW-0694">RNA-binding</keyword>
<gene>
    <name evidence="6" type="ORF">JYZ213_LOCUS35082</name>
</gene>
<feature type="transmembrane region" description="Helical" evidence="4">
    <location>
        <begin position="792"/>
        <end position="810"/>
    </location>
</feature>
<organism evidence="6 7">
    <name type="scientific">Adineta steineri</name>
    <dbReference type="NCBI Taxonomy" id="433720"/>
    <lineage>
        <taxon>Eukaryota</taxon>
        <taxon>Metazoa</taxon>
        <taxon>Spiralia</taxon>
        <taxon>Gnathifera</taxon>
        <taxon>Rotifera</taxon>
        <taxon>Eurotatoria</taxon>
        <taxon>Bdelloidea</taxon>
        <taxon>Adinetida</taxon>
        <taxon>Adinetidae</taxon>
        <taxon>Adineta</taxon>
    </lineage>
</organism>
<evidence type="ECO:0000313" key="6">
    <source>
        <dbReference type="EMBL" id="CAF1351808.1"/>
    </source>
</evidence>
<evidence type="ECO:0000259" key="5">
    <source>
        <dbReference type="PROSITE" id="PS50102"/>
    </source>
</evidence>
<dbReference type="GO" id="GO:0016020">
    <property type="term" value="C:membrane"/>
    <property type="evidence" value="ECO:0007669"/>
    <property type="project" value="InterPro"/>
</dbReference>
<dbReference type="InterPro" id="IPR000504">
    <property type="entry name" value="RRM_dom"/>
</dbReference>
<feature type="domain" description="RRM" evidence="5">
    <location>
        <begin position="139"/>
        <end position="200"/>
    </location>
</feature>
<reference evidence="6" key="1">
    <citation type="submission" date="2021-02" db="EMBL/GenBank/DDBJ databases">
        <authorList>
            <person name="Nowell W R."/>
        </authorList>
    </citation>
    <scope>NUCLEOTIDE SEQUENCE</scope>
</reference>
<dbReference type="GO" id="GO:0015098">
    <property type="term" value="F:molybdate ion transmembrane transporter activity"/>
    <property type="evidence" value="ECO:0007669"/>
    <property type="project" value="InterPro"/>
</dbReference>
<keyword evidence="4" id="KW-0812">Transmembrane</keyword>
<comment type="caution">
    <text evidence="6">The sequence shown here is derived from an EMBL/GenBank/DDBJ whole genome shotgun (WGS) entry which is preliminary data.</text>
</comment>
<evidence type="ECO:0000256" key="3">
    <source>
        <dbReference type="SAM" id="MobiDB-lite"/>
    </source>
</evidence>
<dbReference type="PANTHER" id="PTHR48027">
    <property type="entry name" value="HETEROGENEOUS NUCLEAR RIBONUCLEOPROTEIN 87F-RELATED"/>
    <property type="match status" value="1"/>
</dbReference>
<dbReference type="SMART" id="SM00360">
    <property type="entry name" value="RRM"/>
    <property type="match status" value="4"/>
</dbReference>
<accession>A0A815HK58</accession>
<dbReference type="InterPro" id="IPR052462">
    <property type="entry name" value="SLIRP/GR-RBP-like"/>
</dbReference>
<dbReference type="CDD" id="cd12366">
    <property type="entry name" value="RRM1_RBM45"/>
    <property type="match status" value="1"/>
</dbReference>
<dbReference type="Proteomes" id="UP000663845">
    <property type="component" value="Unassembled WGS sequence"/>
</dbReference>
<feature type="region of interest" description="Disordered" evidence="3">
    <location>
        <begin position="958"/>
        <end position="981"/>
    </location>
</feature>
<evidence type="ECO:0000313" key="7">
    <source>
        <dbReference type="Proteomes" id="UP000663845"/>
    </source>
</evidence>
<dbReference type="Pfam" id="PF05631">
    <property type="entry name" value="MFS_5"/>
    <property type="match status" value="1"/>
</dbReference>
<dbReference type="GO" id="GO:0003723">
    <property type="term" value="F:RNA binding"/>
    <property type="evidence" value="ECO:0007669"/>
    <property type="project" value="UniProtKB-UniRule"/>
</dbReference>
<sequence length="981" mass="112459">MAQNINRSRDASVENLNEQLKCISRNKRQTVFTRTGDVDDPPFSRLFLLIPKAMSEDELRKAFLIHGTIQDIHMVRDRRNQESKGIAYIKYEKASAAARAMEEMNGVIISPHTRPVKTIISSSRREGSVRDPDEHEKMLRLFVVISKHMTKDDLRKVFEKYGSIIHIKIIVDKLTGENKGFAYISFSKASEAAYALEECDPIYKPKFAEPFSSKRHRDAEETLPSSASIYGAFSPPYSHKISTNKQHLSPSSYSTDRRLSPPPLLPFPSRSLSYPDSNQTITSPAYHLLDNNNECRLIIRGNKTITKYHISKLFDLVPHMEECSLLNINTFNENYYIVRYKSCQFATYAREKLHAFQYPDGEILSVQYYDEKIVNDLFEKSQNRKHSDTSGIGQLIHQMSNLQGTQEQYVDFCNIPLPPKQKYASFDTPMSNLQGTQEQYVDFCNIPLPPKQKYASFDTPIAKTLQIMSQRPISEDYIRDVFNRFGNLIDIRMVNPRLCYIMFSDECSADTAMETMNGQEIALVRIRIIESDHVVDSTTASITIISSSRREGSVRDPDEHEKMLRLFVVISKHMTKDDLRKVFEKYGSIIHIKIIVDKLTGENKGFAYISFSKASEAAYALEECDPIYKPKFAEPFSSKRHRDAEETLPSSASIYGAFSPPYSHKISTNKQHLSPSSYSTDRRLSPPPLLPFPSRSLSYPDSNQTITSPAYHLLDNNNECRLIIRGNKTITKYHISKLFDLVPHMEECSLLNINTFNESINNKRFEYFNAQTIVYHSFKQIHWAMISIINKAPFDIAAGIYVIMIVFILIQWTENYGDKEASSTTSFITAFQILRNDSRIVLVGLITAFFEVTIYIYAIEWTPALEDARKWTIHEPLPLVRATLMNYFRIPRVALMFIVIIWHLPLAVIFTFCGLMSVLTFVCLLILRSMKPPEEYVEPSENAVLLPQTPSYDLKLKQPQTTSEYSGGIDNKSTSLDIDNE</sequence>
<dbReference type="InterPro" id="IPR034203">
    <property type="entry name" value="RBM45_RRM1"/>
</dbReference>
<feature type="domain" description="RRM" evidence="5">
    <location>
        <begin position="463"/>
        <end position="531"/>
    </location>
</feature>
<name>A0A815HK58_9BILA</name>
<proteinExistence type="predicted"/>
<keyword evidence="4" id="KW-1133">Transmembrane helix</keyword>
<dbReference type="AlphaFoldDB" id="A0A815HK58"/>
<dbReference type="InterPro" id="IPR035979">
    <property type="entry name" value="RBD_domain_sf"/>
</dbReference>
<dbReference type="InterPro" id="IPR008509">
    <property type="entry name" value="MOT2/MFSD5"/>
</dbReference>
<dbReference type="PROSITE" id="PS50102">
    <property type="entry name" value="RRM"/>
    <property type="match status" value="4"/>
</dbReference>
<protein>
    <recommendedName>
        <fullName evidence="5">RRM domain-containing protein</fullName>
    </recommendedName>
</protein>